<dbReference type="EMBL" id="JANJYI010000006">
    <property type="protein sequence ID" value="KAK2644266.1"/>
    <property type="molecule type" value="Genomic_DNA"/>
</dbReference>
<dbReference type="AlphaFoldDB" id="A0AAD9WV40"/>
<sequence length="214" mass="24626">MNTRRILKCFELASGLSLNFHKSCAVKGDRRERKKIQVLKWELLYRNKQCGGLNIGSIRDKNYGLLAKWVWRFDKEAVHLWKRVICAKYGVLMDILKWDWNCGSGSPAFTKAFGNLFVHGSAMVKTLADGIRVIVGRGDRARLWSDILVKGIPMKDAFLSIFSITVNKTVCIRDFWRKDGLGGKWEINLRRLLFNWQNEQWECCTGCLESGFSG</sequence>
<name>A0AAD9WV40_9ROSI</name>
<reference evidence="1" key="1">
    <citation type="journal article" date="2023" name="Plant J.">
        <title>Genome sequences and population genomics provide insights into the demographic history, inbreeding, and mutation load of two 'living fossil' tree species of Dipteronia.</title>
        <authorList>
            <person name="Feng Y."/>
            <person name="Comes H.P."/>
            <person name="Chen J."/>
            <person name="Zhu S."/>
            <person name="Lu R."/>
            <person name="Zhang X."/>
            <person name="Li P."/>
            <person name="Qiu J."/>
            <person name="Olsen K.M."/>
            <person name="Qiu Y."/>
        </authorList>
    </citation>
    <scope>NUCLEOTIDE SEQUENCE</scope>
    <source>
        <strain evidence="1">KIB01</strain>
    </source>
</reference>
<gene>
    <name evidence="1" type="ORF">Ddye_019461</name>
</gene>
<organism evidence="1 2">
    <name type="scientific">Dipteronia dyeriana</name>
    <dbReference type="NCBI Taxonomy" id="168575"/>
    <lineage>
        <taxon>Eukaryota</taxon>
        <taxon>Viridiplantae</taxon>
        <taxon>Streptophyta</taxon>
        <taxon>Embryophyta</taxon>
        <taxon>Tracheophyta</taxon>
        <taxon>Spermatophyta</taxon>
        <taxon>Magnoliopsida</taxon>
        <taxon>eudicotyledons</taxon>
        <taxon>Gunneridae</taxon>
        <taxon>Pentapetalae</taxon>
        <taxon>rosids</taxon>
        <taxon>malvids</taxon>
        <taxon>Sapindales</taxon>
        <taxon>Sapindaceae</taxon>
        <taxon>Hippocastanoideae</taxon>
        <taxon>Acereae</taxon>
        <taxon>Dipteronia</taxon>
    </lineage>
</organism>
<evidence type="ECO:0000313" key="2">
    <source>
        <dbReference type="Proteomes" id="UP001280121"/>
    </source>
</evidence>
<dbReference type="Proteomes" id="UP001280121">
    <property type="component" value="Unassembled WGS sequence"/>
</dbReference>
<proteinExistence type="predicted"/>
<evidence type="ECO:0000313" key="1">
    <source>
        <dbReference type="EMBL" id="KAK2644266.1"/>
    </source>
</evidence>
<comment type="caution">
    <text evidence="1">The sequence shown here is derived from an EMBL/GenBank/DDBJ whole genome shotgun (WGS) entry which is preliminary data.</text>
</comment>
<protein>
    <submittedName>
        <fullName evidence="1">Uncharacterized protein</fullName>
    </submittedName>
</protein>
<keyword evidence="2" id="KW-1185">Reference proteome</keyword>
<accession>A0AAD9WV40</accession>